<evidence type="ECO:0000256" key="1">
    <source>
        <dbReference type="ARBA" id="ARBA00022692"/>
    </source>
</evidence>
<comment type="similarity">
    <text evidence="4">Belongs to the copper transporter (Ctr) (TC 1.A.56) family. SLC31A subfamily.</text>
</comment>
<organism evidence="6">
    <name type="scientific">Sipha flava</name>
    <name type="common">yellow sugarcane aphid</name>
    <dbReference type="NCBI Taxonomy" id="143950"/>
    <lineage>
        <taxon>Eukaryota</taxon>
        <taxon>Metazoa</taxon>
        <taxon>Ecdysozoa</taxon>
        <taxon>Arthropoda</taxon>
        <taxon>Hexapoda</taxon>
        <taxon>Insecta</taxon>
        <taxon>Pterygota</taxon>
        <taxon>Neoptera</taxon>
        <taxon>Paraneoptera</taxon>
        <taxon>Hemiptera</taxon>
        <taxon>Sternorrhyncha</taxon>
        <taxon>Aphidomorpha</taxon>
        <taxon>Aphidoidea</taxon>
        <taxon>Aphididae</taxon>
        <taxon>Sipha</taxon>
    </lineage>
</organism>
<dbReference type="OrthoDB" id="73901at2759"/>
<dbReference type="EMBL" id="GGMS01002109">
    <property type="protein sequence ID" value="MBY71312.1"/>
    <property type="molecule type" value="Transcribed_RNA"/>
</dbReference>
<keyword evidence="4" id="KW-0406">Ion transport</keyword>
<keyword evidence="4" id="KW-0187">Copper transport</keyword>
<name>A0A2S2QA64_9HEMI</name>
<dbReference type="GO" id="GO:0016020">
    <property type="term" value="C:membrane"/>
    <property type="evidence" value="ECO:0007669"/>
    <property type="project" value="UniProtKB-SubCell"/>
</dbReference>
<dbReference type="GO" id="GO:0005375">
    <property type="term" value="F:copper ion transmembrane transporter activity"/>
    <property type="evidence" value="ECO:0007669"/>
    <property type="project" value="UniProtKB-UniRule"/>
</dbReference>
<sequence>MSSFTFGTDIDPFLVKNFNVQSTIGLVTVCVGLIALAVVFESLKTVHFMMKVHRRLLCCSQPDCKDYVNRETFAVTFSMKIFDCVRTLVVYTFQMFIGYILMCAIMTFNGYIFFAIVGGYGLGYWLFGLTMMHLSAKNLMKSQDVPVRCKNCTTINTNRKDTTENSICTDISDDLPCTSSTVQVEVHNIS</sequence>
<gene>
    <name evidence="8" type="primary">LOC112679790</name>
    <name evidence="5" type="ORF">g.8762</name>
    <name evidence="6" type="ORF">g.8770</name>
</gene>
<feature type="transmembrane region" description="Helical" evidence="4">
    <location>
        <begin position="20"/>
        <end position="40"/>
    </location>
</feature>
<keyword evidence="1 4" id="KW-0812">Transmembrane</keyword>
<dbReference type="EMBL" id="GGMS01005424">
    <property type="protein sequence ID" value="MBY74627.1"/>
    <property type="molecule type" value="Transcribed_RNA"/>
</dbReference>
<comment type="subcellular location">
    <subcellularLocation>
        <location evidence="4">Membrane</location>
        <topology evidence="4">Multi-pass membrane protein</topology>
    </subcellularLocation>
</comment>
<dbReference type="GeneID" id="112679790"/>
<dbReference type="RefSeq" id="XP_025405490.1">
    <property type="nucleotide sequence ID" value="XM_025549705.1"/>
</dbReference>
<keyword evidence="3 4" id="KW-0472">Membrane</keyword>
<reference evidence="8" key="2">
    <citation type="submission" date="2025-04" db="UniProtKB">
        <authorList>
            <consortium name="RefSeq"/>
        </authorList>
    </citation>
    <scope>IDENTIFICATION</scope>
    <source>
        <tissue evidence="8">Whole body</tissue>
    </source>
</reference>
<evidence type="ECO:0000313" key="8">
    <source>
        <dbReference type="RefSeq" id="XP_025405490.1"/>
    </source>
</evidence>
<dbReference type="Pfam" id="PF04145">
    <property type="entry name" value="Ctr"/>
    <property type="match status" value="1"/>
</dbReference>
<dbReference type="AlphaFoldDB" id="A0A2S2QA64"/>
<evidence type="ECO:0000313" key="7">
    <source>
        <dbReference type="Proteomes" id="UP000694846"/>
    </source>
</evidence>
<evidence type="ECO:0000256" key="4">
    <source>
        <dbReference type="RuleBase" id="RU367022"/>
    </source>
</evidence>
<keyword evidence="4" id="KW-0186">Copper</keyword>
<protein>
    <recommendedName>
        <fullName evidence="4">Copper transport protein</fullName>
    </recommendedName>
</protein>
<dbReference type="Proteomes" id="UP000694846">
    <property type="component" value="Unplaced"/>
</dbReference>
<feature type="transmembrane region" description="Helical" evidence="4">
    <location>
        <begin position="88"/>
        <end position="107"/>
    </location>
</feature>
<evidence type="ECO:0000313" key="5">
    <source>
        <dbReference type="EMBL" id="MBY71312.1"/>
    </source>
</evidence>
<keyword evidence="2 4" id="KW-1133">Transmembrane helix</keyword>
<dbReference type="InterPro" id="IPR007274">
    <property type="entry name" value="Cop_transporter"/>
</dbReference>
<accession>A0A2S2QA64</accession>
<evidence type="ECO:0000256" key="3">
    <source>
        <dbReference type="ARBA" id="ARBA00023136"/>
    </source>
</evidence>
<feature type="transmembrane region" description="Helical" evidence="4">
    <location>
        <begin position="113"/>
        <end position="134"/>
    </location>
</feature>
<proteinExistence type="inferred from homology"/>
<reference evidence="6" key="1">
    <citation type="submission" date="2018-04" db="EMBL/GenBank/DDBJ databases">
        <title>Transcriptome assembly of Sipha flava.</title>
        <authorList>
            <person name="Scully E.D."/>
            <person name="Geib S.M."/>
            <person name="Palmer N.A."/>
            <person name="Koch K."/>
            <person name="Bradshaw J."/>
            <person name="Heng-Moss T."/>
            <person name="Sarath G."/>
        </authorList>
    </citation>
    <scope>NUCLEOTIDE SEQUENCE</scope>
</reference>
<keyword evidence="7" id="KW-1185">Reference proteome</keyword>
<keyword evidence="4" id="KW-0813">Transport</keyword>
<evidence type="ECO:0000256" key="2">
    <source>
        <dbReference type="ARBA" id="ARBA00022989"/>
    </source>
</evidence>
<evidence type="ECO:0000313" key="6">
    <source>
        <dbReference type="EMBL" id="MBY74627.1"/>
    </source>
</evidence>
<dbReference type="PANTHER" id="PTHR12483">
    <property type="entry name" value="SOLUTE CARRIER FAMILY 31 COPPER TRANSPORTERS"/>
    <property type="match status" value="1"/>
</dbReference>